<name>A0AAD4XMM9_9MAGN</name>
<feature type="non-terminal residue" evidence="2">
    <location>
        <position position="1"/>
    </location>
</feature>
<dbReference type="Proteomes" id="UP001202328">
    <property type="component" value="Unassembled WGS sequence"/>
</dbReference>
<dbReference type="EMBL" id="JAJJMB010008071">
    <property type="protein sequence ID" value="KAI3926125.1"/>
    <property type="molecule type" value="Genomic_DNA"/>
</dbReference>
<feature type="compositionally biased region" description="Basic and acidic residues" evidence="1">
    <location>
        <begin position="40"/>
        <end position="54"/>
    </location>
</feature>
<accession>A0AAD4XMM9</accession>
<feature type="compositionally biased region" description="Basic and acidic residues" evidence="1">
    <location>
        <begin position="1"/>
        <end position="13"/>
    </location>
</feature>
<sequence length="54" mass="6186">AITQNQKKEEPGKRTSQQEVTRRMSDDHNKPVKEQVSVANEKDCQSKCRVDRSG</sequence>
<keyword evidence="3" id="KW-1185">Reference proteome</keyword>
<proteinExistence type="predicted"/>
<evidence type="ECO:0000313" key="2">
    <source>
        <dbReference type="EMBL" id="KAI3926125.1"/>
    </source>
</evidence>
<evidence type="ECO:0000256" key="1">
    <source>
        <dbReference type="SAM" id="MobiDB-lite"/>
    </source>
</evidence>
<gene>
    <name evidence="2" type="ORF">MKW98_028261</name>
</gene>
<dbReference type="AlphaFoldDB" id="A0AAD4XMM9"/>
<comment type="caution">
    <text evidence="2">The sequence shown here is derived from an EMBL/GenBank/DDBJ whole genome shotgun (WGS) entry which is preliminary data.</text>
</comment>
<organism evidence="2 3">
    <name type="scientific">Papaver atlanticum</name>
    <dbReference type="NCBI Taxonomy" id="357466"/>
    <lineage>
        <taxon>Eukaryota</taxon>
        <taxon>Viridiplantae</taxon>
        <taxon>Streptophyta</taxon>
        <taxon>Embryophyta</taxon>
        <taxon>Tracheophyta</taxon>
        <taxon>Spermatophyta</taxon>
        <taxon>Magnoliopsida</taxon>
        <taxon>Ranunculales</taxon>
        <taxon>Papaveraceae</taxon>
        <taxon>Papaveroideae</taxon>
        <taxon>Papaver</taxon>
    </lineage>
</organism>
<feature type="compositionally biased region" description="Basic and acidic residues" evidence="1">
    <location>
        <begin position="20"/>
        <end position="33"/>
    </location>
</feature>
<evidence type="ECO:0000313" key="3">
    <source>
        <dbReference type="Proteomes" id="UP001202328"/>
    </source>
</evidence>
<reference evidence="2" key="1">
    <citation type="submission" date="2022-04" db="EMBL/GenBank/DDBJ databases">
        <title>A functionally conserved STORR gene fusion in Papaver species that diverged 16.8 million years ago.</title>
        <authorList>
            <person name="Catania T."/>
        </authorList>
    </citation>
    <scope>NUCLEOTIDE SEQUENCE</scope>
    <source>
        <strain evidence="2">S-188037</strain>
    </source>
</reference>
<protein>
    <submittedName>
        <fullName evidence="2">Uncharacterized protein</fullName>
    </submittedName>
</protein>
<feature type="region of interest" description="Disordered" evidence="1">
    <location>
        <begin position="1"/>
        <end position="54"/>
    </location>
</feature>